<reference evidence="1" key="1">
    <citation type="submission" date="2021-06" db="EMBL/GenBank/DDBJ databases">
        <authorList>
            <person name="Kallberg Y."/>
            <person name="Tangrot J."/>
            <person name="Rosling A."/>
        </authorList>
    </citation>
    <scope>NUCLEOTIDE SEQUENCE</scope>
    <source>
        <strain evidence="1">MA453B</strain>
    </source>
</reference>
<evidence type="ECO:0000313" key="1">
    <source>
        <dbReference type="EMBL" id="CAG8767414.1"/>
    </source>
</evidence>
<evidence type="ECO:0000313" key="2">
    <source>
        <dbReference type="Proteomes" id="UP000789405"/>
    </source>
</evidence>
<organism evidence="1 2">
    <name type="scientific">Dentiscutata erythropus</name>
    <dbReference type="NCBI Taxonomy" id="1348616"/>
    <lineage>
        <taxon>Eukaryota</taxon>
        <taxon>Fungi</taxon>
        <taxon>Fungi incertae sedis</taxon>
        <taxon>Mucoromycota</taxon>
        <taxon>Glomeromycotina</taxon>
        <taxon>Glomeromycetes</taxon>
        <taxon>Diversisporales</taxon>
        <taxon>Gigasporaceae</taxon>
        <taxon>Dentiscutata</taxon>
    </lineage>
</organism>
<dbReference type="AlphaFoldDB" id="A0A9N9JAZ1"/>
<keyword evidence="2" id="KW-1185">Reference proteome</keyword>
<comment type="caution">
    <text evidence="1">The sequence shown here is derived from an EMBL/GenBank/DDBJ whole genome shotgun (WGS) entry which is preliminary data.</text>
</comment>
<protein>
    <submittedName>
        <fullName evidence="1">6157_t:CDS:1</fullName>
    </submittedName>
</protein>
<accession>A0A9N9JAZ1</accession>
<dbReference type="Proteomes" id="UP000789405">
    <property type="component" value="Unassembled WGS sequence"/>
</dbReference>
<dbReference type="EMBL" id="CAJVPY010018518">
    <property type="protein sequence ID" value="CAG8767414.1"/>
    <property type="molecule type" value="Genomic_DNA"/>
</dbReference>
<proteinExistence type="predicted"/>
<gene>
    <name evidence="1" type="ORF">DERYTH_LOCUS18367</name>
</gene>
<name>A0A9N9JAZ1_9GLOM</name>
<sequence length="182" mass="22055">MRFFKKLLKCFKKNQKQEDSWDNVCEKVESWSSSSTDDKEDSFENSLPTVEIDNQFSVIDLKFYTRYEEYIEDVRREDPEKYEKFKMYFSFLDAHRRKQYEEDFEYTIGVLNKNFTHIYLLSYDDLLEYAENNLRDGGEYPHLNIRTGRSVVSCERDEHDVRQRMTHEITIFFGEAYSRLSG</sequence>